<dbReference type="Gene3D" id="3.40.50.620">
    <property type="entry name" value="HUPs"/>
    <property type="match status" value="1"/>
</dbReference>
<keyword evidence="6 11" id="KW-0067">ATP-binding</keyword>
<organism evidence="13 14">
    <name type="scientific">Orchesella dallaii</name>
    <dbReference type="NCBI Taxonomy" id="48710"/>
    <lineage>
        <taxon>Eukaryota</taxon>
        <taxon>Metazoa</taxon>
        <taxon>Ecdysozoa</taxon>
        <taxon>Arthropoda</taxon>
        <taxon>Hexapoda</taxon>
        <taxon>Collembola</taxon>
        <taxon>Entomobryomorpha</taxon>
        <taxon>Entomobryoidea</taxon>
        <taxon>Orchesellidae</taxon>
        <taxon>Orchesellinae</taxon>
        <taxon>Orchesella</taxon>
    </lineage>
</organism>
<reference evidence="13 14" key="1">
    <citation type="submission" date="2024-08" db="EMBL/GenBank/DDBJ databases">
        <authorList>
            <person name="Cucini C."/>
            <person name="Frati F."/>
        </authorList>
    </citation>
    <scope>NUCLEOTIDE SEQUENCE [LARGE SCALE GENOMIC DNA]</scope>
</reference>
<feature type="region of interest" description="Disordered" evidence="12">
    <location>
        <begin position="42"/>
        <end position="62"/>
    </location>
</feature>
<keyword evidence="7 11" id="KW-0648">Protein biosynthesis</keyword>
<keyword evidence="8 11" id="KW-0030">Aminoacyl-tRNA synthetase</keyword>
<evidence type="ECO:0000256" key="1">
    <source>
        <dbReference type="ARBA" id="ARBA00004173"/>
    </source>
</evidence>
<dbReference type="SUPFAM" id="SSF52374">
    <property type="entry name" value="Nucleotidylyl transferase"/>
    <property type="match status" value="1"/>
</dbReference>
<sequence>MLVKMSLSIKTLVGIGLTSLRHNFKLQRFCSCRQLSSSSFRKFSSSKESGGTGSKKGEEVGEEDVNKIFEESKHEIKGQPRVFSGIQPTGEIHLGNYFGAIRQWVRFQDEKKAGKYEQCIYSVVDLHAITIPQDRDVLEKNIFQAVATLLACGIDPNESILFLQSHVPLHPQLSWVLGCLSTMPQLGRLPNFRDKSKKLKEVPLGLYTYPVLQAADILLYNATHVPVGEDNVQQIQFAQLLAQRFNRIHGRTFNIPKIMLEGGMWCRLRSLRKPENKMSKSEPDAKSRIGLTDSPDEIVEKIKKSVTDFTSAVTYDPETRPGVSNLIMIHSLCSGQSAEEICNSVQDLDTGKYKFVVAEAVVEHLRPIRTKMIELMKEPAYLLDILKIGTEKAITLSEPVWNDVCFKVGISPSHSWLSKSRPDSNDSHVEQQSGIKSASL</sequence>
<dbReference type="EMBL" id="CAXLJM020000005">
    <property type="protein sequence ID" value="CAL8071313.1"/>
    <property type="molecule type" value="Genomic_DNA"/>
</dbReference>
<dbReference type="Gene3D" id="1.10.240.10">
    <property type="entry name" value="Tyrosyl-Transfer RNA Synthetase"/>
    <property type="match status" value="1"/>
</dbReference>
<evidence type="ECO:0000256" key="2">
    <source>
        <dbReference type="ARBA" id="ARBA00005594"/>
    </source>
</evidence>
<keyword evidence="4 11" id="KW-0436">Ligase</keyword>
<proteinExistence type="inferred from homology"/>
<evidence type="ECO:0000256" key="3">
    <source>
        <dbReference type="ARBA" id="ARBA00013161"/>
    </source>
</evidence>
<dbReference type="Pfam" id="PF00579">
    <property type="entry name" value="tRNA-synt_1b"/>
    <property type="match status" value="1"/>
</dbReference>
<gene>
    <name evidence="13" type="ORF">ODALV1_LOCUS1662</name>
</gene>
<evidence type="ECO:0000256" key="10">
    <source>
        <dbReference type="ARBA" id="ARBA00049929"/>
    </source>
</evidence>
<dbReference type="InterPro" id="IPR002305">
    <property type="entry name" value="aa-tRNA-synth_Ic"/>
</dbReference>
<dbReference type="PROSITE" id="PS00178">
    <property type="entry name" value="AA_TRNA_LIGASE_I"/>
    <property type="match status" value="1"/>
</dbReference>
<evidence type="ECO:0000256" key="5">
    <source>
        <dbReference type="ARBA" id="ARBA00022741"/>
    </source>
</evidence>
<evidence type="ECO:0000256" key="8">
    <source>
        <dbReference type="ARBA" id="ARBA00023146"/>
    </source>
</evidence>
<dbReference type="HAMAP" id="MF_00140_B">
    <property type="entry name" value="Trp_tRNA_synth_B"/>
    <property type="match status" value="1"/>
</dbReference>
<evidence type="ECO:0000256" key="11">
    <source>
        <dbReference type="RuleBase" id="RU363036"/>
    </source>
</evidence>
<dbReference type="InterPro" id="IPR001412">
    <property type="entry name" value="aa-tRNA-synth_I_CS"/>
</dbReference>
<evidence type="ECO:0000256" key="4">
    <source>
        <dbReference type="ARBA" id="ARBA00022598"/>
    </source>
</evidence>
<dbReference type="InterPro" id="IPR014729">
    <property type="entry name" value="Rossmann-like_a/b/a_fold"/>
</dbReference>
<dbReference type="InterPro" id="IPR002306">
    <property type="entry name" value="Trp-tRNA-ligase"/>
</dbReference>
<dbReference type="CDD" id="cd00806">
    <property type="entry name" value="TrpRS_core"/>
    <property type="match status" value="1"/>
</dbReference>
<feature type="region of interest" description="Disordered" evidence="12">
    <location>
        <begin position="416"/>
        <end position="440"/>
    </location>
</feature>
<dbReference type="InterPro" id="IPR050203">
    <property type="entry name" value="Trp-tRNA_synthetase"/>
</dbReference>
<evidence type="ECO:0000313" key="14">
    <source>
        <dbReference type="Proteomes" id="UP001642540"/>
    </source>
</evidence>
<feature type="compositionally biased region" description="Polar residues" evidence="12">
    <location>
        <begin position="430"/>
        <end position="440"/>
    </location>
</feature>
<dbReference type="PRINTS" id="PR01039">
    <property type="entry name" value="TRNASYNTHTRP"/>
</dbReference>
<comment type="catalytic activity">
    <reaction evidence="10">
        <text>tRNA(Trp) + L-tryptophan + ATP = L-tryptophyl-tRNA(Trp) + AMP + diphosphate + H(+)</text>
        <dbReference type="Rhea" id="RHEA:24080"/>
        <dbReference type="Rhea" id="RHEA-COMP:9671"/>
        <dbReference type="Rhea" id="RHEA-COMP:9705"/>
        <dbReference type="ChEBI" id="CHEBI:15378"/>
        <dbReference type="ChEBI" id="CHEBI:30616"/>
        <dbReference type="ChEBI" id="CHEBI:33019"/>
        <dbReference type="ChEBI" id="CHEBI:57912"/>
        <dbReference type="ChEBI" id="CHEBI:78442"/>
        <dbReference type="ChEBI" id="CHEBI:78535"/>
        <dbReference type="ChEBI" id="CHEBI:456215"/>
        <dbReference type="EC" id="6.1.1.2"/>
    </reaction>
</comment>
<comment type="similarity">
    <text evidence="2 11">Belongs to the class-I aminoacyl-tRNA synthetase family.</text>
</comment>
<evidence type="ECO:0000256" key="9">
    <source>
        <dbReference type="ARBA" id="ARBA00030268"/>
    </source>
</evidence>
<dbReference type="PANTHER" id="PTHR43766:SF1">
    <property type="entry name" value="TRYPTOPHAN--TRNA LIGASE, MITOCHONDRIAL"/>
    <property type="match status" value="1"/>
</dbReference>
<dbReference type="Proteomes" id="UP001642540">
    <property type="component" value="Unassembled WGS sequence"/>
</dbReference>
<keyword evidence="14" id="KW-1185">Reference proteome</keyword>
<comment type="subcellular location">
    <subcellularLocation>
        <location evidence="1">Mitochondrion</location>
    </subcellularLocation>
</comment>
<keyword evidence="5 11" id="KW-0547">Nucleotide-binding</keyword>
<comment type="caution">
    <text evidence="13">The sequence shown here is derived from an EMBL/GenBank/DDBJ whole genome shotgun (WGS) entry which is preliminary data.</text>
</comment>
<protein>
    <recommendedName>
        <fullName evidence="3">tryptophan--tRNA ligase</fullName>
        <ecNumber evidence="3">6.1.1.2</ecNumber>
    </recommendedName>
    <alternativeName>
        <fullName evidence="9">Tryptophanyl-tRNA synthetase</fullName>
    </alternativeName>
</protein>
<evidence type="ECO:0000313" key="13">
    <source>
        <dbReference type="EMBL" id="CAL8071313.1"/>
    </source>
</evidence>
<dbReference type="InterPro" id="IPR024109">
    <property type="entry name" value="Trp-tRNA-ligase_bac-type"/>
</dbReference>
<feature type="compositionally biased region" description="Basic and acidic residues" evidence="12">
    <location>
        <begin position="420"/>
        <end position="429"/>
    </location>
</feature>
<name>A0ABP1PQG8_9HEXA</name>
<dbReference type="NCBIfam" id="TIGR00233">
    <property type="entry name" value="trpS"/>
    <property type="match status" value="1"/>
</dbReference>
<accession>A0ABP1PQG8</accession>
<evidence type="ECO:0000256" key="7">
    <source>
        <dbReference type="ARBA" id="ARBA00022917"/>
    </source>
</evidence>
<evidence type="ECO:0000256" key="6">
    <source>
        <dbReference type="ARBA" id="ARBA00022840"/>
    </source>
</evidence>
<dbReference type="EC" id="6.1.1.2" evidence="3"/>
<dbReference type="PANTHER" id="PTHR43766">
    <property type="entry name" value="TRYPTOPHAN--TRNA LIGASE, MITOCHONDRIAL"/>
    <property type="match status" value="1"/>
</dbReference>
<evidence type="ECO:0000256" key="12">
    <source>
        <dbReference type="SAM" id="MobiDB-lite"/>
    </source>
</evidence>